<gene>
    <name evidence="1" type="ORF">CVT26_014129</name>
</gene>
<proteinExistence type="predicted"/>
<protein>
    <submittedName>
        <fullName evidence="1">Uncharacterized protein</fullName>
    </submittedName>
</protein>
<evidence type="ECO:0000313" key="1">
    <source>
        <dbReference type="EMBL" id="PPQ99206.1"/>
    </source>
</evidence>
<sequence length="79" mass="9286">MLGPRLHPIASKNLLEPKWIPEFCVKDSAVGIDFQSKTKGRRRQTTKKQGRNGAPYKVFQERRDLPKELRTAFAWNRKY</sequence>
<dbReference type="EMBL" id="NHYE01001076">
    <property type="protein sequence ID" value="PPQ99206.1"/>
    <property type="molecule type" value="Genomic_DNA"/>
</dbReference>
<keyword evidence="2" id="KW-1185">Reference proteome</keyword>
<dbReference type="Proteomes" id="UP000284706">
    <property type="component" value="Unassembled WGS sequence"/>
</dbReference>
<organism evidence="1 2">
    <name type="scientific">Gymnopilus dilepis</name>
    <dbReference type="NCBI Taxonomy" id="231916"/>
    <lineage>
        <taxon>Eukaryota</taxon>
        <taxon>Fungi</taxon>
        <taxon>Dikarya</taxon>
        <taxon>Basidiomycota</taxon>
        <taxon>Agaricomycotina</taxon>
        <taxon>Agaricomycetes</taxon>
        <taxon>Agaricomycetidae</taxon>
        <taxon>Agaricales</taxon>
        <taxon>Agaricineae</taxon>
        <taxon>Hymenogastraceae</taxon>
        <taxon>Gymnopilus</taxon>
    </lineage>
</organism>
<dbReference type="AlphaFoldDB" id="A0A409Y819"/>
<name>A0A409Y819_9AGAR</name>
<comment type="caution">
    <text evidence="1">The sequence shown here is derived from an EMBL/GenBank/DDBJ whole genome shotgun (WGS) entry which is preliminary data.</text>
</comment>
<accession>A0A409Y819</accession>
<reference evidence="1 2" key="1">
    <citation type="journal article" date="2018" name="Evol. Lett.">
        <title>Horizontal gene cluster transfer increased hallucinogenic mushroom diversity.</title>
        <authorList>
            <person name="Reynolds H.T."/>
            <person name="Vijayakumar V."/>
            <person name="Gluck-Thaler E."/>
            <person name="Korotkin H.B."/>
            <person name="Matheny P.B."/>
            <person name="Slot J.C."/>
        </authorList>
    </citation>
    <scope>NUCLEOTIDE SEQUENCE [LARGE SCALE GENOMIC DNA]</scope>
    <source>
        <strain evidence="1 2">SRW20</strain>
    </source>
</reference>
<evidence type="ECO:0000313" key="2">
    <source>
        <dbReference type="Proteomes" id="UP000284706"/>
    </source>
</evidence>
<dbReference type="InParanoid" id="A0A409Y819"/>